<organism evidence="11">
    <name type="scientific">Trichuris suis</name>
    <name type="common">pig whipworm</name>
    <dbReference type="NCBI Taxonomy" id="68888"/>
    <lineage>
        <taxon>Eukaryota</taxon>
        <taxon>Metazoa</taxon>
        <taxon>Ecdysozoa</taxon>
        <taxon>Nematoda</taxon>
        <taxon>Enoplea</taxon>
        <taxon>Dorylaimia</taxon>
        <taxon>Trichinellida</taxon>
        <taxon>Trichuridae</taxon>
        <taxon>Trichuris</taxon>
    </lineage>
</organism>
<dbReference type="InterPro" id="IPR022100">
    <property type="entry name" value="WDHD1/CFT4_beta-prop_2nd"/>
</dbReference>
<keyword evidence="3 5" id="KW-0853">WD repeat</keyword>
<feature type="signal peptide" evidence="8">
    <location>
        <begin position="1"/>
        <end position="28"/>
    </location>
</feature>
<keyword evidence="4" id="KW-0677">Repeat</keyword>
<evidence type="ECO:0000256" key="8">
    <source>
        <dbReference type="SAM" id="SignalP"/>
    </source>
</evidence>
<feature type="coiled-coil region" evidence="6">
    <location>
        <begin position="912"/>
        <end position="944"/>
    </location>
</feature>
<evidence type="ECO:0000313" key="11">
    <source>
        <dbReference type="EMBL" id="KFD69934.1"/>
    </source>
</evidence>
<reference evidence="11" key="1">
    <citation type="journal article" date="2014" name="Nat. Genet.">
        <title>Genome and transcriptome of the porcine whipworm Trichuris suis.</title>
        <authorList>
            <person name="Jex A.R."/>
            <person name="Nejsum P."/>
            <person name="Schwarz E.M."/>
            <person name="Hu L."/>
            <person name="Young N.D."/>
            <person name="Hall R.S."/>
            <person name="Korhonen P.K."/>
            <person name="Liao S."/>
            <person name="Thamsborg S."/>
            <person name="Xia J."/>
            <person name="Xu P."/>
            <person name="Wang S."/>
            <person name="Scheerlinck J.P."/>
            <person name="Hofmann A."/>
            <person name="Sternberg P.W."/>
            <person name="Wang J."/>
            <person name="Gasser R.B."/>
        </authorList>
    </citation>
    <scope>NUCLEOTIDE SEQUENCE [LARGE SCALE GENOMIC DNA]</scope>
    <source>
        <strain evidence="11">DCEP-RM93F</strain>
    </source>
</reference>
<evidence type="ECO:0000259" key="10">
    <source>
        <dbReference type="Pfam" id="PF20946"/>
    </source>
</evidence>
<dbReference type="InterPro" id="IPR050687">
    <property type="entry name" value="Dynein_IC"/>
</dbReference>
<dbReference type="InterPro" id="IPR036322">
    <property type="entry name" value="WD40_repeat_dom_sf"/>
</dbReference>
<dbReference type="InterPro" id="IPR015943">
    <property type="entry name" value="WD40/YVTN_repeat-like_dom_sf"/>
</dbReference>
<feature type="repeat" description="WD" evidence="5">
    <location>
        <begin position="194"/>
        <end position="235"/>
    </location>
</feature>
<evidence type="ECO:0000256" key="4">
    <source>
        <dbReference type="ARBA" id="ARBA00022737"/>
    </source>
</evidence>
<dbReference type="Pfam" id="PF12341">
    <property type="entry name" value="Mcl1_mid"/>
    <property type="match status" value="2"/>
</dbReference>
<keyword evidence="8" id="KW-0732">Signal</keyword>
<feature type="domain" description="WDHD1/CFT4 second beta-propeller" evidence="9">
    <location>
        <begin position="383"/>
        <end position="492"/>
    </location>
</feature>
<evidence type="ECO:0000256" key="6">
    <source>
        <dbReference type="SAM" id="Coils"/>
    </source>
</evidence>
<name>A0A085NKD8_9BILA</name>
<keyword evidence="6" id="KW-0175">Coiled coil</keyword>
<dbReference type="Pfam" id="PF00400">
    <property type="entry name" value="WD40"/>
    <property type="match status" value="1"/>
</dbReference>
<sequence>MYTFAFSFRCSLLFAWFLFLTIPRHMEACGTFSSARKSKYRITALFDSPLPSRQKAQIENLLSALKTKPIETSSPERTIEIVDHSYPNARMADCSIRIKGPSLGTSEMVHVQEVIRSQINILVRPNTGDTVLVATEKGVVNAHESATGKFDSTVTRFSLPITHMVVSKSGHLLVASSDFEVRWISLHDKTFQRLDGHEAPVFSVSVDPFTVFASTACADGYLRIWQLSDVSCIKTLRIFPKASICCYDSTGARLAAACMNGSIFVWETGSDTLIFRDVHPKGRALCALFWNPFKCGQLLLADVNGFVGGFQSIDATEIPVDNVPSVFSNEQEVAVSHELPLISDDENSTAKLNDLTDAAADSQLTIEKLGLLLKNWQSSLLPKPFNPGSTPLAHGEHYMKWNRVGTIRHYVSREMGNVIDVEFHNVSVHHALHFQNEVSKYSIGDLSDEAVAFASYEDENSGSQVYISYFASWDSPKEWYIDVPFGESVQYLHNSVTELGTFCTADSFGTVRILVNGAWIPVCTLNDPDKIDQEYLWPVDLQEETSKILCVCCKRSKVPSVMPKPAMVYVSWKIPTCDVSHIKGDSGELALVTNIKGQLFRHTNLTPNGSSLKEVGIDRSSLRSLLKTFAIACKAENYEYALDVASLSTTESNLRVFLRYACENDCNVLAEKLESLRKERYDKEAELSQSFQRSEVELPKLSLSLKYKNKAHTVEREEDEQVEEETTSRLSLSFALSPDRSAYTDDLLSATSTPSVGGCFGDLPTPSPGKPYNPFKKRKKVKETELSNARSVFDFETPKKQRPTADQASQQQNAKKREKAEFRTLDALFKSTTSTQATTGSISEASQDLFPNMSSFYREVPPFETWFAENREVIVRDFSGNSTDDKALIKFALSQYRQANKAVTMLNQSDRKAELERKKAKLAAIREEKKRKEEERRKHNAEASFNDDVESGAICSRNLREEADKILTELGIAPVSDGLPLSTSADESVLKSAELGSEAARRDTGVIAPTDAPKRPVELQATEPVVISISPRQQITYCKSTQTIADQSEKELTAMHMYEWDDEFGGGTHHGRSVSVSSPEEVFDMDSTPAHIIAGILPHVELIKPTEVPKGGKASETVNAPAAPVPELTEEEKQSFLSSEELQSFLVRASRVVERAIAEKDDVFADYGRGIEQDKLDTSVKLSLNRCFYNESLLRGRCVNCIDFSVQYPELMAVAYDGNPDAMNDPVGLVTVWNGKFKKNTPEYCFHSQSRVLSLTWAKFHPNLLVAGTYSGQICLWDMRQSKRTPIQKSALSTPAHTHPIYCLEVVGSANAHNVVSVSTDGKLCSWSLEMLSQPQETLDLQLKQSKQVGAYCMRFAPNDVNNFFIGSDDGCVYAGCRHGNKAGITDVYEGHSGTTAGMDIHAATGPIDFSNLMLTCSFDWTVKLWNTKELKPLYSFENNSDYVFDVAWSPAHPALFASVDGTGKLELWHLNQDTELPVASLTVEGGAALKSLVWARSGMQIVVGGDDGKVWAYDVNEQLAVPTPNEWSLLSKTLYELKQNEMEAEELNATLNFR</sequence>
<feature type="region of interest" description="Disordered" evidence="7">
    <location>
        <begin position="754"/>
        <end position="818"/>
    </location>
</feature>
<feature type="region of interest" description="Disordered" evidence="7">
    <location>
        <begin position="712"/>
        <end position="731"/>
    </location>
</feature>
<dbReference type="GO" id="GO:0045504">
    <property type="term" value="F:dynein heavy chain binding"/>
    <property type="evidence" value="ECO:0007669"/>
    <property type="project" value="TreeGrafter"/>
</dbReference>
<dbReference type="Proteomes" id="UP000030758">
    <property type="component" value="Unassembled WGS sequence"/>
</dbReference>
<dbReference type="GO" id="GO:0005868">
    <property type="term" value="C:cytoplasmic dynein complex"/>
    <property type="evidence" value="ECO:0007669"/>
    <property type="project" value="TreeGrafter"/>
</dbReference>
<dbReference type="PANTHER" id="PTHR12442:SF22">
    <property type="entry name" value="CYTOPLASMIC DYNEIN 1 INTERMEDIATE CHAIN-RELATED"/>
    <property type="match status" value="1"/>
</dbReference>
<feature type="compositionally biased region" description="Polar residues" evidence="7">
    <location>
        <begin position="804"/>
        <end position="813"/>
    </location>
</feature>
<dbReference type="InterPro" id="IPR048591">
    <property type="entry name" value="WDHD1/CFT4_hel"/>
</dbReference>
<evidence type="ECO:0000256" key="7">
    <source>
        <dbReference type="SAM" id="MobiDB-lite"/>
    </source>
</evidence>
<dbReference type="SMART" id="SM00320">
    <property type="entry name" value="WD40"/>
    <property type="match status" value="9"/>
</dbReference>
<accession>A0A085NKD8</accession>
<feature type="compositionally biased region" description="Acidic residues" evidence="7">
    <location>
        <begin position="716"/>
        <end position="725"/>
    </location>
</feature>
<gene>
    <name evidence="11" type="ORF">M514_06728</name>
</gene>
<dbReference type="GO" id="GO:0045503">
    <property type="term" value="F:dynein light chain binding"/>
    <property type="evidence" value="ECO:0007669"/>
    <property type="project" value="TreeGrafter"/>
</dbReference>
<dbReference type="Gene3D" id="2.130.10.10">
    <property type="entry name" value="YVTN repeat-like/Quinoprotein amine dehydrogenase"/>
    <property type="match status" value="2"/>
</dbReference>
<evidence type="ECO:0000259" key="9">
    <source>
        <dbReference type="Pfam" id="PF12341"/>
    </source>
</evidence>
<evidence type="ECO:0000256" key="3">
    <source>
        <dbReference type="ARBA" id="ARBA00022574"/>
    </source>
</evidence>
<dbReference type="EMBL" id="KL367491">
    <property type="protein sequence ID" value="KFD69934.1"/>
    <property type="molecule type" value="Genomic_DNA"/>
</dbReference>
<keyword evidence="2" id="KW-0963">Cytoplasm</keyword>
<dbReference type="SUPFAM" id="SSF50978">
    <property type="entry name" value="WD40 repeat-like"/>
    <property type="match status" value="2"/>
</dbReference>
<dbReference type="Pfam" id="PF20946">
    <property type="entry name" value="Ctf4_C"/>
    <property type="match status" value="1"/>
</dbReference>
<dbReference type="GO" id="GO:0005737">
    <property type="term" value="C:cytoplasm"/>
    <property type="evidence" value="ECO:0007669"/>
    <property type="project" value="UniProtKB-SubCell"/>
</dbReference>
<dbReference type="PROSITE" id="PS50294">
    <property type="entry name" value="WD_REPEATS_REGION"/>
    <property type="match status" value="1"/>
</dbReference>
<evidence type="ECO:0000256" key="2">
    <source>
        <dbReference type="ARBA" id="ARBA00022490"/>
    </source>
</evidence>
<evidence type="ECO:0000256" key="5">
    <source>
        <dbReference type="PROSITE-ProRule" id="PRU00221"/>
    </source>
</evidence>
<comment type="subcellular location">
    <subcellularLocation>
        <location evidence="1">Cytoplasm</location>
    </subcellularLocation>
</comment>
<dbReference type="PROSITE" id="PS50082">
    <property type="entry name" value="WD_REPEATS_2"/>
    <property type="match status" value="1"/>
</dbReference>
<proteinExistence type="predicted"/>
<dbReference type="GO" id="GO:0010970">
    <property type="term" value="P:transport along microtubule"/>
    <property type="evidence" value="ECO:0007669"/>
    <property type="project" value="TreeGrafter"/>
</dbReference>
<dbReference type="PANTHER" id="PTHR12442">
    <property type="entry name" value="DYNEIN INTERMEDIATE CHAIN"/>
    <property type="match status" value="1"/>
</dbReference>
<feature type="domain" description="WDHD1/CFT4 second beta-propeller" evidence="9">
    <location>
        <begin position="497"/>
        <end position="575"/>
    </location>
</feature>
<protein>
    <submittedName>
        <fullName evidence="11">Uncharacterized protein</fullName>
    </submittedName>
</protein>
<dbReference type="InterPro" id="IPR001680">
    <property type="entry name" value="WD40_rpt"/>
</dbReference>
<evidence type="ECO:0000256" key="1">
    <source>
        <dbReference type="ARBA" id="ARBA00004496"/>
    </source>
</evidence>
<feature type="domain" description="WDHD1/CFT4 helical bundle" evidence="10">
    <location>
        <begin position="617"/>
        <end position="682"/>
    </location>
</feature>
<feature type="chain" id="PRO_5001796077" evidence="8">
    <location>
        <begin position="29"/>
        <end position="1555"/>
    </location>
</feature>